<evidence type="ECO:0000313" key="2">
    <source>
        <dbReference type="Proteomes" id="UP000290407"/>
    </source>
</evidence>
<organism evidence="1 2">
    <name type="scientific">Spirosoma sordidisoli</name>
    <dbReference type="NCBI Taxonomy" id="2502893"/>
    <lineage>
        <taxon>Bacteria</taxon>
        <taxon>Pseudomonadati</taxon>
        <taxon>Bacteroidota</taxon>
        <taxon>Cytophagia</taxon>
        <taxon>Cytophagales</taxon>
        <taxon>Cytophagaceae</taxon>
        <taxon>Spirosoma</taxon>
    </lineage>
</organism>
<sequence length="202" mass="22962">MELAYIICISHLQKQQCNSKATTQILQVLHKYFFAMEQLLEKIKDRVGEKTSPIRTVKSLAGAIGMSEAGFYTMLKRGTTKYGTLLAIADKLNVDVSYFSDDTSQHYNYKSLSQTKSESIDDSFDIQKEIRELKQVFEEQLRAKDRQIEKLLDLLGKPEGAICLPLSTGDFKFDLNMRDYYIASLTNMLGTSYAFVGQPIVK</sequence>
<evidence type="ECO:0000313" key="1">
    <source>
        <dbReference type="EMBL" id="RYC69841.1"/>
    </source>
</evidence>
<accession>A0A4Q2UPX6</accession>
<dbReference type="Proteomes" id="UP000290407">
    <property type="component" value="Unassembled WGS sequence"/>
</dbReference>
<comment type="caution">
    <text evidence="1">The sequence shown here is derived from an EMBL/GenBank/DDBJ whole genome shotgun (WGS) entry which is preliminary data.</text>
</comment>
<keyword evidence="2" id="KW-1185">Reference proteome</keyword>
<gene>
    <name evidence="1" type="ORF">EQG79_14705</name>
</gene>
<protein>
    <submittedName>
        <fullName evidence="1">Uncharacterized protein</fullName>
    </submittedName>
</protein>
<name>A0A4Q2UPX6_9BACT</name>
<reference evidence="1 2" key="1">
    <citation type="submission" date="2019-01" db="EMBL/GenBank/DDBJ databases">
        <title>Spirosoma flava sp. nov., a propanil-degrading bacterium isolated from herbicide-contaminated soil.</title>
        <authorList>
            <person name="Zhang L."/>
            <person name="Jiang J.-D."/>
        </authorList>
    </citation>
    <scope>NUCLEOTIDE SEQUENCE [LARGE SCALE GENOMIC DNA]</scope>
    <source>
        <strain evidence="1 2">TY50</strain>
    </source>
</reference>
<proteinExistence type="predicted"/>
<dbReference type="AlphaFoldDB" id="A0A4Q2UPX6"/>
<dbReference type="RefSeq" id="WP_129602188.1">
    <property type="nucleotide sequence ID" value="NZ_SBLB01000003.1"/>
</dbReference>
<dbReference type="EMBL" id="SBLB01000003">
    <property type="protein sequence ID" value="RYC69841.1"/>
    <property type="molecule type" value="Genomic_DNA"/>
</dbReference>